<comment type="caution">
    <text evidence="3">The sequence shown here is derived from an EMBL/GenBank/DDBJ whole genome shotgun (WGS) entry which is preliminary data.</text>
</comment>
<feature type="compositionally biased region" description="Polar residues" evidence="2">
    <location>
        <begin position="46"/>
        <end position="57"/>
    </location>
</feature>
<dbReference type="AlphaFoldDB" id="A0A504XL31"/>
<evidence type="ECO:0000256" key="2">
    <source>
        <dbReference type="SAM" id="MobiDB-lite"/>
    </source>
</evidence>
<feature type="region of interest" description="Disordered" evidence="2">
    <location>
        <begin position="87"/>
        <end position="115"/>
    </location>
</feature>
<dbReference type="EMBL" id="RHLC01000054">
    <property type="protein sequence ID" value="TPP48248.1"/>
    <property type="molecule type" value="Genomic_DNA"/>
</dbReference>
<keyword evidence="1" id="KW-0175">Coiled coil</keyword>
<evidence type="ECO:0000313" key="3">
    <source>
        <dbReference type="EMBL" id="TPP48248.1"/>
    </source>
</evidence>
<dbReference type="VEuPathDB" id="TriTrypDB:LdBPK_361370.1"/>
<evidence type="ECO:0000313" key="4">
    <source>
        <dbReference type="Proteomes" id="UP000318447"/>
    </source>
</evidence>
<feature type="region of interest" description="Disordered" evidence="2">
    <location>
        <begin position="34"/>
        <end position="67"/>
    </location>
</feature>
<dbReference type="Proteomes" id="UP000318447">
    <property type="component" value="Unassembled WGS sequence"/>
</dbReference>
<reference evidence="4" key="1">
    <citation type="submission" date="2019-02" db="EMBL/GenBank/DDBJ databases">
        <title>FDA dAtabase for Regulatory Grade micrObial Sequences (FDA-ARGOS): Supporting development and validation of Infectious Disease Dx tests.</title>
        <authorList>
            <person name="Duncan R."/>
            <person name="Fisher C."/>
            <person name="Tallon L."/>
            <person name="Sadzewicz L."/>
            <person name="Sengamalay N."/>
            <person name="Ott S."/>
            <person name="Godinez A."/>
            <person name="Nagaraj S."/>
            <person name="Vavikolanu K."/>
            <person name="Nadendla S."/>
            <person name="Aluvathingal J."/>
            <person name="Sichtig H."/>
        </authorList>
    </citation>
    <scope>NUCLEOTIDE SEQUENCE [LARGE SCALE GENOMIC DNA]</scope>
    <source>
        <strain evidence="4">FDAARGOS_361</strain>
    </source>
</reference>
<protein>
    <submittedName>
        <fullName evidence="3">Uncharacterized protein</fullName>
    </submittedName>
</protein>
<name>A0A504XL31_LEIDO</name>
<proteinExistence type="predicted"/>
<organism evidence="3 4">
    <name type="scientific">Leishmania donovani</name>
    <dbReference type="NCBI Taxonomy" id="5661"/>
    <lineage>
        <taxon>Eukaryota</taxon>
        <taxon>Discoba</taxon>
        <taxon>Euglenozoa</taxon>
        <taxon>Kinetoplastea</taxon>
        <taxon>Metakinetoplastina</taxon>
        <taxon>Trypanosomatida</taxon>
        <taxon>Trypanosomatidae</taxon>
        <taxon>Leishmaniinae</taxon>
        <taxon>Leishmania</taxon>
    </lineage>
</organism>
<evidence type="ECO:0000256" key="1">
    <source>
        <dbReference type="SAM" id="Coils"/>
    </source>
</evidence>
<dbReference type="VEuPathDB" id="TriTrypDB:LDHU3_36.1720"/>
<dbReference type="VEuPathDB" id="TriTrypDB:LdCL_360018800"/>
<gene>
    <name evidence="3" type="ORF">CGC21_12990</name>
</gene>
<accession>A0A504XL31</accession>
<feature type="coiled-coil region" evidence="1">
    <location>
        <begin position="168"/>
        <end position="195"/>
    </location>
</feature>
<sequence>MQPGAEMSCGSYAAFHSLGNALRRPKSDYSISLEARGRSEKKIPHKSTSASSYTAVEQTGPHRSSPRWSFVRETAGVMQPATAVARRAPALLSTPRDQRTPTPQHAQTSPRSEQHVTIAGSDAYMDEAASALLSELQQVVVRVSHQMVEERRRAAQQRKQICALEVIVAEQEAMLDALRAQRDAAQCENSRLLKSYQQKLRWRGADPVQAARRSPDICGTSGTRVSAAQVDNVVQAEFRRLSTISEPCSFSGFDDVSPGVAAVLRSLATQVLQLQGAAQKDELEACNISKDAQPAPVQPHAASSSLRASARATSTSSLLPAFNRSAPADDHGKAGVVDRVTPVAALEKRKKASVFAAATAGPNYSPSERAGHTNGEEAELHCVDLDAGTNGDAHAAACMASEASASVGSSVCEDAASILSDIRARYGL</sequence>
<feature type="compositionally biased region" description="Polar residues" evidence="2">
    <location>
        <begin position="100"/>
        <end position="111"/>
    </location>
</feature>